<evidence type="ECO:0000256" key="19">
    <source>
        <dbReference type="SAM" id="SignalP"/>
    </source>
</evidence>
<name>A0AAN6RS75_9PEZI</name>
<proteinExistence type="inferred from homology"/>
<dbReference type="Pfam" id="PF01266">
    <property type="entry name" value="DAO"/>
    <property type="match status" value="1"/>
</dbReference>
<sequence length="858" mass="93300">MPNIVVLGAGVSGLTCALLLAKQPGNTVTVVAKHMPGDYDVEYTSPWAGANVLPMALEKDSRWERRTWPELQRLAATVPEAGLHFQTARVLRRTKDIHSGLRAALSDGLFQPSPWYSDLMPDFKELPPSTLPAGIHSACEFTSVCINTPVYLSWLVGECAKRGVVFQRAVLGHIGEAAGMGGGKRVDVVVNAAGLGAHKLGGVMDGKMYPARGQIVVVRNSAGGVMPTTSGCDDGEDEVVYVMERALGGGTVLGGTYMKGNWDGVSDMEIAKRIMQRVVEVHPELTGGKGVEALDVIRHGVGLRPAREGGVRIEKERIGGTWVVHNYGHAGWGYQGSYGCRQPPSELPISRPGQLPVTAPINTIPSSSPSHPRSIWFTTTATMADHHPPIHQQAIRLAVSIATGRHPLSALIAPALFLADVFLCALIIWKVPYTEIDWQAYMSQISQFLSGERDYTRIHGGTGPLVYPAAHVYIYTGLHRLTDGGRNILLAQQLFGVLYMAALAVVMACYRRAGVPPYAFPLLILSKRLHSIFVLRCFNDCFAVLFLWLAILAFQQRAWRAGALLYTLGLGVKMSLLLVLPAVGVVLLLGAGFAAAVQLALVMGLVQVLIAVPFLVENPAGYLGRAFELSRQFFFKWTVNWRFVGEEVFPSRGFAVALLGLHTAVLAVFVTTRWLKPSRKSLVQLVQPMLLGKSPFTAQEQRAVARDVTPRFIMTAILSANVVGLLFARSLHYQFYAYLAWATPYLLWRSGVHPVVQYALWAAQEWAWNVFPSTPASSGVVVGVLAIMVALIWHQSSSSESLGGILPTVESSSSSSPYMFLTNFFGLHTQVSRDPNCQGHRPPTSRAASATPSRRAQC</sequence>
<feature type="compositionally biased region" description="Low complexity" evidence="17">
    <location>
        <begin position="841"/>
        <end position="858"/>
    </location>
</feature>
<evidence type="ECO:0000256" key="4">
    <source>
        <dbReference type="ARBA" id="ARBA00015561"/>
    </source>
</evidence>
<keyword evidence="7 18" id="KW-0812">Transmembrane</keyword>
<comment type="catalytic activity">
    <reaction evidence="15">
        <text>an alpha-D-Man-(1-&gt;2)-alpha-D-Man-(1-&gt;2)-alpha-D-Man-(1-&gt;3)-[alpha-D-Man-(1-&gt;6)]-beta-D-Man-(1-&gt;4)-beta-D-GlcNAc-(1-&gt;4)-alpha-D-GlcNAc-diphospho-di-trans,poly-cis-dolichol + a di-trans,poly-cis-dolichyl beta-D-mannosyl phosphate = an alpha-D-Man-(1-&gt;2)-alpha-D-Man-(1-&gt;2)-alpha-D-Man-(1-&gt;3)-[alpha-D-Man-(1-&gt;3)-alpha-D-Man-(1-&gt;6)]-beta-D-Man-(1-&gt;4)-beta-D-GlcNAc-(1-&gt;4)-alpha-D-GlcNAc-diphospho-di-trans,poly-cis-dolichol + a di-trans,poly-cis-dolichyl phosphate + H(+)</text>
        <dbReference type="Rhea" id="RHEA:29527"/>
        <dbReference type="Rhea" id="RHEA-COMP:19498"/>
        <dbReference type="Rhea" id="RHEA-COMP:19501"/>
        <dbReference type="Rhea" id="RHEA-COMP:19516"/>
        <dbReference type="Rhea" id="RHEA-COMP:19517"/>
        <dbReference type="ChEBI" id="CHEBI:15378"/>
        <dbReference type="ChEBI" id="CHEBI:57683"/>
        <dbReference type="ChEBI" id="CHEBI:58211"/>
        <dbReference type="ChEBI" id="CHEBI:132515"/>
        <dbReference type="ChEBI" id="CHEBI:132516"/>
        <dbReference type="EC" id="2.4.1.258"/>
    </reaction>
    <physiologicalReaction direction="left-to-right" evidence="15">
        <dbReference type="Rhea" id="RHEA:29528"/>
    </physiologicalReaction>
</comment>
<dbReference type="InterPro" id="IPR006076">
    <property type="entry name" value="FAD-dep_OxRdtase"/>
</dbReference>
<dbReference type="PANTHER" id="PTHR12646">
    <property type="entry name" value="NOT56 - RELATED"/>
    <property type="match status" value="1"/>
</dbReference>
<comment type="subcellular location">
    <subcellularLocation>
        <location evidence="1">Endoplasmic reticulum membrane</location>
        <topology evidence="1">Multi-pass membrane protein</topology>
    </subcellularLocation>
</comment>
<keyword evidence="8" id="KW-0256">Endoplasmic reticulum</keyword>
<dbReference type="PANTHER" id="PTHR12646:SF0">
    <property type="entry name" value="DOL-P-MAN:MAN(5)GLCNAC(2)-PP-DOL ALPHA-1,3-MANNOSYLTRANSFERASE"/>
    <property type="match status" value="1"/>
</dbReference>
<evidence type="ECO:0000256" key="1">
    <source>
        <dbReference type="ARBA" id="ARBA00004477"/>
    </source>
</evidence>
<evidence type="ECO:0000256" key="2">
    <source>
        <dbReference type="ARBA" id="ARBA00004922"/>
    </source>
</evidence>
<feature type="region of interest" description="Disordered" evidence="17">
    <location>
        <begin position="834"/>
        <end position="858"/>
    </location>
</feature>
<dbReference type="InterPro" id="IPR007873">
    <property type="entry name" value="Glycosyltransferase_ALG3"/>
</dbReference>
<evidence type="ECO:0000256" key="16">
    <source>
        <dbReference type="ARBA" id="ARBA00093457"/>
    </source>
</evidence>
<evidence type="ECO:0000256" key="18">
    <source>
        <dbReference type="SAM" id="Phobius"/>
    </source>
</evidence>
<comment type="pathway">
    <text evidence="2">Protein modification; protein glycosylation.</text>
</comment>
<evidence type="ECO:0000256" key="5">
    <source>
        <dbReference type="ARBA" id="ARBA00022676"/>
    </source>
</evidence>
<dbReference type="Proteomes" id="UP001303889">
    <property type="component" value="Unassembled WGS sequence"/>
</dbReference>
<dbReference type="Gene3D" id="3.30.9.10">
    <property type="entry name" value="D-Amino Acid Oxidase, subunit A, domain 2"/>
    <property type="match status" value="1"/>
</dbReference>
<feature type="transmembrane region" description="Helical" evidence="18">
    <location>
        <begin position="494"/>
        <end position="513"/>
    </location>
</feature>
<keyword evidence="6" id="KW-0808">Transferase</keyword>
<keyword evidence="9 18" id="KW-1133">Transmembrane helix</keyword>
<feature type="domain" description="FAD dependent oxidoreductase" evidence="20">
    <location>
        <begin position="4"/>
        <end position="340"/>
    </location>
</feature>
<feature type="transmembrane region" description="Helical" evidence="18">
    <location>
        <begin position="776"/>
        <end position="793"/>
    </location>
</feature>
<reference evidence="21" key="1">
    <citation type="journal article" date="2023" name="Mol. Phylogenet. Evol.">
        <title>Genome-scale phylogeny and comparative genomics of the fungal order Sordariales.</title>
        <authorList>
            <person name="Hensen N."/>
            <person name="Bonometti L."/>
            <person name="Westerberg I."/>
            <person name="Brannstrom I.O."/>
            <person name="Guillou S."/>
            <person name="Cros-Aarteil S."/>
            <person name="Calhoun S."/>
            <person name="Haridas S."/>
            <person name="Kuo A."/>
            <person name="Mondo S."/>
            <person name="Pangilinan J."/>
            <person name="Riley R."/>
            <person name="LaButti K."/>
            <person name="Andreopoulos B."/>
            <person name="Lipzen A."/>
            <person name="Chen C."/>
            <person name="Yan M."/>
            <person name="Daum C."/>
            <person name="Ng V."/>
            <person name="Clum A."/>
            <person name="Steindorff A."/>
            <person name="Ohm R.A."/>
            <person name="Martin F."/>
            <person name="Silar P."/>
            <person name="Natvig D.O."/>
            <person name="Lalanne C."/>
            <person name="Gautier V."/>
            <person name="Ament-Velasquez S.L."/>
            <person name="Kruys A."/>
            <person name="Hutchinson M.I."/>
            <person name="Powell A.J."/>
            <person name="Barry K."/>
            <person name="Miller A.N."/>
            <person name="Grigoriev I.V."/>
            <person name="Debuchy R."/>
            <person name="Gladieux P."/>
            <person name="Hiltunen Thoren M."/>
            <person name="Johannesson H."/>
        </authorList>
    </citation>
    <scope>NUCLEOTIDE SEQUENCE</scope>
    <source>
        <strain evidence="21">CBS 103.79</strain>
    </source>
</reference>
<feature type="transmembrane region" description="Helical" evidence="18">
    <location>
        <begin position="654"/>
        <end position="675"/>
    </location>
</feature>
<evidence type="ECO:0000256" key="17">
    <source>
        <dbReference type="SAM" id="MobiDB-lite"/>
    </source>
</evidence>
<protein>
    <recommendedName>
        <fullName evidence="4">Dol-P-Man:Man(5)GlcNAc(2)-PP-Dol alpha-1,3-mannosyltransferase</fullName>
        <ecNumber evidence="3">2.4.1.258</ecNumber>
    </recommendedName>
    <alternativeName>
        <fullName evidence="13">Asparagine-linked glycosylation protein 6</fullName>
    </alternativeName>
    <alternativeName>
        <fullName evidence="12">Dol-P-Man-dependent alpha(1-3)-mannosyltransferase</fullName>
    </alternativeName>
    <alternativeName>
        <fullName evidence="11">Dolichyl-P-Man:Man(5)GlcNAc(2)-PP-dolichyl mannosyltransferase</fullName>
    </alternativeName>
</protein>
<feature type="transmembrane region" description="Helical" evidence="18">
    <location>
        <begin position="533"/>
        <end position="552"/>
    </location>
</feature>
<evidence type="ECO:0000256" key="8">
    <source>
        <dbReference type="ARBA" id="ARBA00022824"/>
    </source>
</evidence>
<keyword evidence="22" id="KW-1185">Reference proteome</keyword>
<evidence type="ECO:0000256" key="3">
    <source>
        <dbReference type="ARBA" id="ARBA00011964"/>
    </source>
</evidence>
<evidence type="ECO:0000256" key="12">
    <source>
        <dbReference type="ARBA" id="ARBA00030368"/>
    </source>
</evidence>
<evidence type="ECO:0000256" key="15">
    <source>
        <dbReference type="ARBA" id="ARBA00049506"/>
    </source>
</evidence>
<feature type="chain" id="PRO_5043002496" description="Dol-P-Man:Man(5)GlcNAc(2)-PP-Dol alpha-1,3-mannosyltransferase" evidence="19">
    <location>
        <begin position="22"/>
        <end position="858"/>
    </location>
</feature>
<comment type="function">
    <text evidence="14">Dol-P-Man:Man(5)GlcNAc(2)-PP-Dol alpha-1,3-mannosyltransferase that operates in the biosynthetic pathway of dolichol-linked oligosaccharides, the glycan precursors employed in protein asparagine (N)-glycosylation. The assembly of dolichol-linked oligosaccharides begins on the cytosolic side of the endoplasmic reticulum membrane and finishes in its lumen. The sequential addition of sugars to dolichol pyrophosphate produces dolichol-linked oligosaccharides containing fourteen sugars, including two GlcNAcs, nine mannoses and three glucoses. Once assembled, the oligosaccharide is transferred from the lipid to nascent proteins by oligosaccharyltransferases. In the lumen of the endoplasmic reticulum, adds the first dolichyl beta-D-mannosyl phosphate derived mannose in an alpha-1,3 linkage to Man(5)GlcNAc(2)-PP-dolichol to produce Man(6)GlcNAc(2)-PP-dolichol.</text>
</comment>
<evidence type="ECO:0000259" key="20">
    <source>
        <dbReference type="Pfam" id="PF01266"/>
    </source>
</evidence>
<feature type="transmembrane region" description="Helical" evidence="18">
    <location>
        <begin position="712"/>
        <end position="728"/>
    </location>
</feature>
<dbReference type="SUPFAM" id="SSF54373">
    <property type="entry name" value="FAD-linked reductases, C-terminal domain"/>
    <property type="match status" value="1"/>
</dbReference>
<dbReference type="Pfam" id="PF05208">
    <property type="entry name" value="ALG3"/>
    <property type="match status" value="1"/>
</dbReference>
<gene>
    <name evidence="21" type="ORF">C8A05DRAFT_45620</name>
</gene>
<feature type="transmembrane region" description="Helical" evidence="18">
    <location>
        <begin position="564"/>
        <end position="589"/>
    </location>
</feature>
<feature type="signal peptide" evidence="19">
    <location>
        <begin position="1"/>
        <end position="21"/>
    </location>
</feature>
<evidence type="ECO:0000256" key="13">
    <source>
        <dbReference type="ARBA" id="ARBA00030742"/>
    </source>
</evidence>
<dbReference type="GO" id="GO:0052925">
    <property type="term" value="F:dol-P-Man:Man(5)GlcNAc(2)-PP-Dol alpha-1,3-mannosyltransferase activity"/>
    <property type="evidence" value="ECO:0007669"/>
    <property type="project" value="UniProtKB-EC"/>
</dbReference>
<evidence type="ECO:0000313" key="22">
    <source>
        <dbReference type="Proteomes" id="UP001303889"/>
    </source>
</evidence>
<keyword evidence="19" id="KW-0732">Signal</keyword>
<accession>A0AAN6RS75</accession>
<dbReference type="EMBL" id="MU855659">
    <property type="protein sequence ID" value="KAK3900558.1"/>
    <property type="molecule type" value="Genomic_DNA"/>
</dbReference>
<dbReference type="EC" id="2.4.1.258" evidence="3"/>
<dbReference type="AlphaFoldDB" id="A0AAN6RS75"/>
<evidence type="ECO:0000256" key="9">
    <source>
        <dbReference type="ARBA" id="ARBA00022989"/>
    </source>
</evidence>
<evidence type="ECO:0000256" key="14">
    <source>
        <dbReference type="ARBA" id="ARBA00044743"/>
    </source>
</evidence>
<reference evidence="21" key="2">
    <citation type="submission" date="2023-05" db="EMBL/GenBank/DDBJ databases">
        <authorList>
            <consortium name="Lawrence Berkeley National Laboratory"/>
            <person name="Steindorff A."/>
            <person name="Hensen N."/>
            <person name="Bonometti L."/>
            <person name="Westerberg I."/>
            <person name="Brannstrom I.O."/>
            <person name="Guillou S."/>
            <person name="Cros-Aarteil S."/>
            <person name="Calhoun S."/>
            <person name="Haridas S."/>
            <person name="Kuo A."/>
            <person name="Mondo S."/>
            <person name="Pangilinan J."/>
            <person name="Riley R."/>
            <person name="Labutti K."/>
            <person name="Andreopoulos B."/>
            <person name="Lipzen A."/>
            <person name="Chen C."/>
            <person name="Yanf M."/>
            <person name="Daum C."/>
            <person name="Ng V."/>
            <person name="Clum A."/>
            <person name="Ohm R."/>
            <person name="Martin F."/>
            <person name="Silar P."/>
            <person name="Natvig D."/>
            <person name="Lalanne C."/>
            <person name="Gautier V."/>
            <person name="Ament-Velasquez S.L."/>
            <person name="Kruys A."/>
            <person name="Hutchinson M.I."/>
            <person name="Powell A.J."/>
            <person name="Barry K."/>
            <person name="Miller A.N."/>
            <person name="Grigoriev I.V."/>
            <person name="Debuchy R."/>
            <person name="Gladieux P."/>
            <person name="Thoren M.H."/>
            <person name="Johannesson H."/>
        </authorList>
    </citation>
    <scope>NUCLEOTIDE SEQUENCE</scope>
    <source>
        <strain evidence="21">CBS 103.79</strain>
    </source>
</reference>
<organism evidence="21 22">
    <name type="scientific">Staphylotrichum tortipilum</name>
    <dbReference type="NCBI Taxonomy" id="2831512"/>
    <lineage>
        <taxon>Eukaryota</taxon>
        <taxon>Fungi</taxon>
        <taxon>Dikarya</taxon>
        <taxon>Ascomycota</taxon>
        <taxon>Pezizomycotina</taxon>
        <taxon>Sordariomycetes</taxon>
        <taxon>Sordariomycetidae</taxon>
        <taxon>Sordariales</taxon>
        <taxon>Chaetomiaceae</taxon>
        <taxon>Staphylotrichum</taxon>
    </lineage>
</organism>
<comment type="similarity">
    <text evidence="16">Belongs to the glycosyltransferase ALG3 family.</text>
</comment>
<dbReference type="Gene3D" id="3.40.50.720">
    <property type="entry name" value="NAD(P)-binding Rossmann-like Domain"/>
    <property type="match status" value="1"/>
</dbReference>
<dbReference type="GO" id="GO:0005789">
    <property type="term" value="C:endoplasmic reticulum membrane"/>
    <property type="evidence" value="ECO:0007669"/>
    <property type="project" value="UniProtKB-SubCell"/>
</dbReference>
<evidence type="ECO:0000313" key="21">
    <source>
        <dbReference type="EMBL" id="KAK3900558.1"/>
    </source>
</evidence>
<dbReference type="SUPFAM" id="SSF51971">
    <property type="entry name" value="Nucleotide-binding domain"/>
    <property type="match status" value="1"/>
</dbReference>
<feature type="transmembrane region" description="Helical" evidence="18">
    <location>
        <begin position="408"/>
        <end position="429"/>
    </location>
</feature>
<keyword evidence="10 18" id="KW-0472">Membrane</keyword>
<evidence type="ECO:0000256" key="6">
    <source>
        <dbReference type="ARBA" id="ARBA00022679"/>
    </source>
</evidence>
<evidence type="ECO:0000256" key="10">
    <source>
        <dbReference type="ARBA" id="ARBA00023136"/>
    </source>
</evidence>
<comment type="caution">
    <text evidence="21">The sequence shown here is derived from an EMBL/GenBank/DDBJ whole genome shotgun (WGS) entry which is preliminary data.</text>
</comment>
<evidence type="ECO:0000256" key="11">
    <source>
        <dbReference type="ARBA" id="ARBA00030065"/>
    </source>
</evidence>
<keyword evidence="5" id="KW-0328">Glycosyltransferase</keyword>
<evidence type="ECO:0000256" key="7">
    <source>
        <dbReference type="ARBA" id="ARBA00022692"/>
    </source>
</evidence>